<dbReference type="Proteomes" id="UP000515140">
    <property type="component" value="Unplaced"/>
</dbReference>
<evidence type="ECO:0000256" key="1">
    <source>
        <dbReference type="SAM" id="MobiDB-lite"/>
    </source>
</evidence>
<dbReference type="PANTHER" id="PTHR46804:SF4">
    <property type="entry name" value="ARL14 EFFECTOR PROTEIN-LIKE"/>
    <property type="match status" value="1"/>
</dbReference>
<dbReference type="AlphaFoldDB" id="A0A6P5JHW4"/>
<dbReference type="Pfam" id="PF14949">
    <property type="entry name" value="ARF7EP_C"/>
    <property type="match status" value="1"/>
</dbReference>
<dbReference type="InParanoid" id="A0A6P5JHW4"/>
<gene>
    <name evidence="4" type="primary">LOC110199981</name>
</gene>
<evidence type="ECO:0000259" key="2">
    <source>
        <dbReference type="Pfam" id="PF14949"/>
    </source>
</evidence>
<dbReference type="KEGG" id="pcw:110199981"/>
<name>A0A6P5JHW4_PHACI</name>
<dbReference type="InterPro" id="IPR053130">
    <property type="entry name" value="ARL14_effector"/>
</dbReference>
<dbReference type="RefSeq" id="XP_020830699.1">
    <property type="nucleotide sequence ID" value="XM_020975040.1"/>
</dbReference>
<dbReference type="PANTHER" id="PTHR46804">
    <property type="entry name" value="ADP RIBOSYLATION FACTOR LIKE GTPASE 14 EFFECTOR PROTEIN LIKE"/>
    <property type="match status" value="1"/>
</dbReference>
<reference evidence="4" key="1">
    <citation type="submission" date="2025-08" db="UniProtKB">
        <authorList>
            <consortium name="RefSeq"/>
        </authorList>
    </citation>
    <scope>IDENTIFICATION</scope>
    <source>
        <tissue evidence="4">Spleen</tissue>
    </source>
</reference>
<evidence type="ECO:0000313" key="4">
    <source>
        <dbReference type="RefSeq" id="XP_020830699.1"/>
    </source>
</evidence>
<dbReference type="GeneID" id="110199981"/>
<proteinExistence type="predicted"/>
<feature type="compositionally biased region" description="Basic residues" evidence="1">
    <location>
        <begin position="44"/>
        <end position="56"/>
    </location>
</feature>
<feature type="region of interest" description="Disordered" evidence="1">
    <location>
        <begin position="23"/>
        <end position="111"/>
    </location>
</feature>
<feature type="domain" description="ARF7 effector protein C-terminal" evidence="2">
    <location>
        <begin position="111"/>
        <end position="169"/>
    </location>
</feature>
<evidence type="ECO:0000313" key="3">
    <source>
        <dbReference type="Proteomes" id="UP000515140"/>
    </source>
</evidence>
<protein>
    <submittedName>
        <fullName evidence="4">Uncharacterized protein LOC110199981</fullName>
    </submittedName>
</protein>
<organism evidence="3 4">
    <name type="scientific">Phascolarctos cinereus</name>
    <name type="common">Koala</name>
    <dbReference type="NCBI Taxonomy" id="38626"/>
    <lineage>
        <taxon>Eukaryota</taxon>
        <taxon>Metazoa</taxon>
        <taxon>Chordata</taxon>
        <taxon>Craniata</taxon>
        <taxon>Vertebrata</taxon>
        <taxon>Euteleostomi</taxon>
        <taxon>Mammalia</taxon>
        <taxon>Metatheria</taxon>
        <taxon>Diprotodontia</taxon>
        <taxon>Phascolarctidae</taxon>
        <taxon>Phascolarctos</taxon>
    </lineage>
</organism>
<sequence length="185" mass="20611">MITRSQVCKKKEDVAVRKSARLMMKQKKQAKKQVVKGEHQIRAQAKKKAKVQKKKPTGGEVKAKRPAVGPRGNSGRCGQARPWGLADQAGPYDQAGPHSAQPPVKLPRGKKGMQKYDQRGRLNLNGEDLCDCLEEDCLGCFYPCPECQSTKCGPTCRRNRKWIYEAIANESGNVVSTFPFPHAKY</sequence>
<keyword evidence="3" id="KW-1185">Reference proteome</keyword>
<feature type="compositionally biased region" description="Basic residues" evidence="1">
    <location>
        <begin position="23"/>
        <end position="34"/>
    </location>
</feature>
<dbReference type="InterPro" id="IPR029264">
    <property type="entry name" value="ARF7EP_C"/>
</dbReference>
<accession>A0A6P5JHW4</accession>